<feature type="domain" description="Cytochrome c-type biogenesis protein H TPR" evidence="7">
    <location>
        <begin position="117"/>
        <end position="273"/>
    </location>
</feature>
<organism evidence="8 9">
    <name type="scientific">Vibrio hippocampi</name>
    <dbReference type="NCBI Taxonomy" id="654686"/>
    <lineage>
        <taxon>Bacteria</taxon>
        <taxon>Pseudomonadati</taxon>
        <taxon>Pseudomonadota</taxon>
        <taxon>Gammaproteobacteria</taxon>
        <taxon>Vibrionales</taxon>
        <taxon>Vibrionaceae</taxon>
        <taxon>Vibrio</taxon>
    </lineage>
</organism>
<dbReference type="RefSeq" id="WP_237483896.1">
    <property type="nucleotide sequence ID" value="NZ_CAKLCM010000002.1"/>
</dbReference>
<gene>
    <name evidence="8" type="ORF">VHP8226_00871</name>
</gene>
<dbReference type="InterPro" id="IPR011990">
    <property type="entry name" value="TPR-like_helical_dom_sf"/>
</dbReference>
<name>A0ABM8ZFU5_9VIBR</name>
<evidence type="ECO:0000256" key="3">
    <source>
        <dbReference type="ARBA" id="ARBA00022748"/>
    </source>
</evidence>
<keyword evidence="4" id="KW-0802">TPR repeat</keyword>
<reference evidence="8" key="1">
    <citation type="submission" date="2021-12" db="EMBL/GenBank/DDBJ databases">
        <authorList>
            <person name="Rodrigo-Torres L."/>
            <person name="Arahal R. D."/>
            <person name="Lucena T."/>
        </authorList>
    </citation>
    <scope>NUCLEOTIDE SEQUENCE</scope>
    <source>
        <strain evidence="8">CECT 8226</strain>
    </source>
</reference>
<evidence type="ECO:0000256" key="4">
    <source>
        <dbReference type="ARBA" id="ARBA00022803"/>
    </source>
</evidence>
<dbReference type="EMBL" id="CAKLCM010000002">
    <property type="protein sequence ID" value="CAH0525240.1"/>
    <property type="molecule type" value="Genomic_DNA"/>
</dbReference>
<dbReference type="PANTHER" id="PTHR47870">
    <property type="entry name" value="CYTOCHROME C-TYPE BIOGENESIS PROTEIN CCMH"/>
    <property type="match status" value="1"/>
</dbReference>
<evidence type="ECO:0000259" key="7">
    <source>
        <dbReference type="Pfam" id="PF23914"/>
    </source>
</evidence>
<evidence type="ECO:0000313" key="8">
    <source>
        <dbReference type="EMBL" id="CAH0525240.1"/>
    </source>
</evidence>
<comment type="subcellular location">
    <subcellularLocation>
        <location evidence="1">Cell envelope</location>
    </subcellularLocation>
</comment>
<feature type="transmembrane region" description="Helical" evidence="5">
    <location>
        <begin position="92"/>
        <end position="112"/>
    </location>
</feature>
<evidence type="ECO:0000256" key="1">
    <source>
        <dbReference type="ARBA" id="ARBA00004196"/>
    </source>
</evidence>
<evidence type="ECO:0000256" key="2">
    <source>
        <dbReference type="ARBA" id="ARBA00022737"/>
    </source>
</evidence>
<dbReference type="InterPro" id="IPR056412">
    <property type="entry name" value="Ig_CycH"/>
</dbReference>
<keyword evidence="2" id="KW-0677">Repeat</keyword>
<dbReference type="Gene3D" id="1.25.40.10">
    <property type="entry name" value="Tetratricopeptide repeat domain"/>
    <property type="match status" value="1"/>
</dbReference>
<accession>A0ABM8ZFU5</accession>
<keyword evidence="5" id="KW-0472">Membrane</keyword>
<feature type="domain" description="Cytochrome c-type biogenesis protein H Ig-like" evidence="6">
    <location>
        <begin position="299"/>
        <end position="399"/>
    </location>
</feature>
<keyword evidence="5" id="KW-1133">Transmembrane helix</keyword>
<dbReference type="SUPFAM" id="SSF48452">
    <property type="entry name" value="TPR-like"/>
    <property type="match status" value="1"/>
</dbReference>
<dbReference type="PANTHER" id="PTHR47870:SF1">
    <property type="entry name" value="CYTOCHROME C-TYPE BIOGENESIS PROTEIN CCMH"/>
    <property type="match status" value="1"/>
</dbReference>
<feature type="transmembrane region" description="Helical" evidence="5">
    <location>
        <begin position="6"/>
        <end position="23"/>
    </location>
</feature>
<evidence type="ECO:0008006" key="10">
    <source>
        <dbReference type="Google" id="ProtNLM"/>
    </source>
</evidence>
<evidence type="ECO:0000313" key="9">
    <source>
        <dbReference type="Proteomes" id="UP000838160"/>
    </source>
</evidence>
<dbReference type="NCBIfam" id="TIGR03142">
    <property type="entry name" value="cytochro_ccmI"/>
    <property type="match status" value="1"/>
</dbReference>
<dbReference type="InterPro" id="IPR056413">
    <property type="entry name" value="TPR_CcmH_CycH"/>
</dbReference>
<sequence length="404" mass="45271">MTVFWLSTIGLVVLAVFLLWYIISDSKTNHDDALRDELNKALYQDRLEELSEEANEGLVDNQQDLEQDLKQSLLDDIPEQTQRQQTRISSKAVLMLSTVLIVVLSYGMYWYFGGLNKVQHWQEVSSNLPELSKKLMPGSNEPLTDDEMQDLTLALRTQLHYKPNDSTGWMLLGRIAIANRNVTTAIDAMEKAYRLKSDDGDIKLGYAQALMMSQEEMDQNQARSLLTSLMQEEYVDIRVFSLLAFDAFESEDYPSAIKYWSVMQRMVGPEDARFEMLGKSIANAQERMKGSVVPGQAVAVTISLSADVVADNNASLIVSVHTADGSPMPIAAARYPLGSFPRTVVLDDNNSMIEARKLSSLTDIMVRVRLDSDGNVTTKQGDWYGESQPAKLGDTVDVLVDKQY</sequence>
<dbReference type="Pfam" id="PF23914">
    <property type="entry name" value="TPR_CcmH_CycH"/>
    <property type="match status" value="1"/>
</dbReference>
<comment type="caution">
    <text evidence="8">The sequence shown here is derived from an EMBL/GenBank/DDBJ whole genome shotgun (WGS) entry which is preliminary data.</text>
</comment>
<dbReference type="Proteomes" id="UP000838160">
    <property type="component" value="Unassembled WGS sequence"/>
</dbReference>
<keyword evidence="5" id="KW-0812">Transmembrane</keyword>
<keyword evidence="9" id="KW-1185">Reference proteome</keyword>
<dbReference type="Pfam" id="PF23892">
    <property type="entry name" value="Ig_CycH"/>
    <property type="match status" value="1"/>
</dbReference>
<evidence type="ECO:0000259" key="6">
    <source>
        <dbReference type="Pfam" id="PF23892"/>
    </source>
</evidence>
<protein>
    <recommendedName>
        <fullName evidence="10">C-type cytochrome biogenesis protein CcmI</fullName>
    </recommendedName>
</protein>
<keyword evidence="3" id="KW-0201">Cytochrome c-type biogenesis</keyword>
<proteinExistence type="predicted"/>
<dbReference type="InterPro" id="IPR017560">
    <property type="entry name" value="Cyt_c_biogenesis_CcmI"/>
</dbReference>
<dbReference type="InterPro" id="IPR051263">
    <property type="entry name" value="C-type_cytochrome_biogenesis"/>
</dbReference>
<evidence type="ECO:0000256" key="5">
    <source>
        <dbReference type="SAM" id="Phobius"/>
    </source>
</evidence>